<dbReference type="Gene3D" id="3.40.50.150">
    <property type="entry name" value="Vaccinia Virus protein VP39"/>
    <property type="match status" value="1"/>
</dbReference>
<sequence length="222" mass="25226">PEGIRIESGDFRELGKTIPLDSIDLIFTDPNYGEDYLDLWQPLAELATRVLKPGGFFLTYSGQTFLPQVISKLTRHEETGKPLLEYYWMAGKYHDQGHVSIWVKKIWTQWKPILILRKPGDSYDHEWLLDMIRMGTRATAKELHDYGQSPEDAKYYIAKLTKPQDIVLDPCCGSGAILLGAKALDRRVIGFDIEKETAEIALARLTEVNDKIFANTGTLQPV</sequence>
<dbReference type="GO" id="GO:0003677">
    <property type="term" value="F:DNA binding"/>
    <property type="evidence" value="ECO:0007669"/>
    <property type="project" value="InterPro"/>
</dbReference>
<dbReference type="GO" id="GO:0008170">
    <property type="term" value="F:N-methyltransferase activity"/>
    <property type="evidence" value="ECO:0007669"/>
    <property type="project" value="InterPro"/>
</dbReference>
<dbReference type="InterPro" id="IPR001091">
    <property type="entry name" value="RM_Methyltransferase"/>
</dbReference>
<keyword evidence="1" id="KW-0489">Methyltransferase</keyword>
<name>X1R2L9_9ZZZZ</name>
<dbReference type="EMBL" id="BARW01009005">
    <property type="protein sequence ID" value="GAI74972.1"/>
    <property type="molecule type" value="Genomic_DNA"/>
</dbReference>
<proteinExistence type="predicted"/>
<dbReference type="GO" id="GO:0032259">
    <property type="term" value="P:methylation"/>
    <property type="evidence" value="ECO:0007669"/>
    <property type="project" value="UniProtKB-KW"/>
</dbReference>
<accession>X1R2L9</accession>
<protein>
    <recommendedName>
        <fullName evidence="3">DNA methylase N-4/N-6 domain-containing protein</fullName>
    </recommendedName>
</protein>
<dbReference type="InterPro" id="IPR002941">
    <property type="entry name" value="DNA_methylase_N4/N6"/>
</dbReference>
<feature type="non-terminal residue" evidence="4">
    <location>
        <position position="1"/>
    </location>
</feature>
<dbReference type="PRINTS" id="PR00508">
    <property type="entry name" value="S21N4MTFRASE"/>
</dbReference>
<reference evidence="4" key="1">
    <citation type="journal article" date="2014" name="Front. Microbiol.">
        <title>High frequency of phylogenetically diverse reductive dehalogenase-homologous genes in deep subseafloor sedimentary metagenomes.</title>
        <authorList>
            <person name="Kawai M."/>
            <person name="Futagami T."/>
            <person name="Toyoda A."/>
            <person name="Takaki Y."/>
            <person name="Nishi S."/>
            <person name="Hori S."/>
            <person name="Arai W."/>
            <person name="Tsubouchi T."/>
            <person name="Morono Y."/>
            <person name="Uchiyama I."/>
            <person name="Ito T."/>
            <person name="Fujiyama A."/>
            <person name="Inagaki F."/>
            <person name="Takami H."/>
        </authorList>
    </citation>
    <scope>NUCLEOTIDE SEQUENCE</scope>
    <source>
        <strain evidence="4">Expedition CK06-06</strain>
    </source>
</reference>
<dbReference type="SUPFAM" id="SSF53335">
    <property type="entry name" value="S-adenosyl-L-methionine-dependent methyltransferases"/>
    <property type="match status" value="1"/>
</dbReference>
<organism evidence="4">
    <name type="scientific">marine sediment metagenome</name>
    <dbReference type="NCBI Taxonomy" id="412755"/>
    <lineage>
        <taxon>unclassified sequences</taxon>
        <taxon>metagenomes</taxon>
        <taxon>ecological metagenomes</taxon>
    </lineage>
</organism>
<evidence type="ECO:0000313" key="4">
    <source>
        <dbReference type="EMBL" id="GAI74972.1"/>
    </source>
</evidence>
<feature type="domain" description="DNA methylase N-4/N-6" evidence="3">
    <location>
        <begin position="142"/>
        <end position="201"/>
    </location>
</feature>
<keyword evidence="2" id="KW-0808">Transferase</keyword>
<dbReference type="CDD" id="cd02440">
    <property type="entry name" value="AdoMet_MTases"/>
    <property type="match status" value="2"/>
</dbReference>
<evidence type="ECO:0000259" key="3">
    <source>
        <dbReference type="Pfam" id="PF01555"/>
    </source>
</evidence>
<evidence type="ECO:0000256" key="1">
    <source>
        <dbReference type="ARBA" id="ARBA00022603"/>
    </source>
</evidence>
<dbReference type="AlphaFoldDB" id="X1R2L9"/>
<comment type="caution">
    <text evidence="4">The sequence shown here is derived from an EMBL/GenBank/DDBJ whole genome shotgun (WGS) entry which is preliminary data.</text>
</comment>
<dbReference type="Pfam" id="PF01555">
    <property type="entry name" value="N6_N4_Mtase"/>
    <property type="match status" value="1"/>
</dbReference>
<evidence type="ECO:0000256" key="2">
    <source>
        <dbReference type="ARBA" id="ARBA00022679"/>
    </source>
</evidence>
<dbReference type="InterPro" id="IPR029063">
    <property type="entry name" value="SAM-dependent_MTases_sf"/>
</dbReference>
<gene>
    <name evidence="4" type="ORF">S12H4_18264</name>
</gene>